<evidence type="ECO:0000256" key="3">
    <source>
        <dbReference type="SAM" id="Coils"/>
    </source>
</evidence>
<dbReference type="RefSeq" id="WP_085681127.1">
    <property type="nucleotide sequence ID" value="NZ_CP020931.1"/>
</dbReference>
<sequence>MARGHALIVDDSSTARIILARLLERADLTTKGVVSAEEGLTQLREEAFDLVFLDHLLPGMNGLEALDVIKADSELRHIPVFMYTSQSAERYRQDAKARGAAGVIGKQVDREQLLTTIEAILTDASTLPSLSPIDNTTGELIEQSYTRRLTGRLATLEIAYEETHDELRQLRKSVALLEAMHQEGLDGQRNRLKWLALGSIAGLAGIVLFFGLELRDLSILLESLNGQLAVMQEIVGSLVELEEVSRQ</sequence>
<dbReference type="CDD" id="cd17546">
    <property type="entry name" value="REC_hyHK_CKI1_RcsC-like"/>
    <property type="match status" value="1"/>
</dbReference>
<evidence type="ECO:0000259" key="4">
    <source>
        <dbReference type="PROSITE" id="PS50110"/>
    </source>
</evidence>
<protein>
    <submittedName>
        <fullName evidence="5">Chemotaxis protein CheY</fullName>
    </submittedName>
</protein>
<evidence type="ECO:0000313" key="6">
    <source>
        <dbReference type="Proteomes" id="UP000193100"/>
    </source>
</evidence>
<evidence type="ECO:0000256" key="1">
    <source>
        <dbReference type="ARBA" id="ARBA00022553"/>
    </source>
</evidence>
<evidence type="ECO:0000313" key="5">
    <source>
        <dbReference type="EMBL" id="ARM84708.1"/>
    </source>
</evidence>
<dbReference type="InterPro" id="IPR001789">
    <property type="entry name" value="Sig_transdc_resp-reg_receiver"/>
</dbReference>
<dbReference type="Proteomes" id="UP000193100">
    <property type="component" value="Chromosome"/>
</dbReference>
<dbReference type="STRING" id="1420917.AU15_16040"/>
<dbReference type="Gene3D" id="3.40.50.2300">
    <property type="match status" value="1"/>
</dbReference>
<dbReference type="GeneID" id="77256587"/>
<dbReference type="PANTHER" id="PTHR44591:SF3">
    <property type="entry name" value="RESPONSE REGULATORY DOMAIN-CONTAINING PROTEIN"/>
    <property type="match status" value="1"/>
</dbReference>
<dbReference type="GO" id="GO:0000160">
    <property type="term" value="P:phosphorelay signal transduction system"/>
    <property type="evidence" value="ECO:0007669"/>
    <property type="project" value="InterPro"/>
</dbReference>
<name>A0A1W6KB86_9GAMM</name>
<dbReference type="EMBL" id="CP020931">
    <property type="protein sequence ID" value="ARM84708.1"/>
    <property type="molecule type" value="Genomic_DNA"/>
</dbReference>
<feature type="domain" description="Response regulatory" evidence="4">
    <location>
        <begin position="5"/>
        <end position="121"/>
    </location>
</feature>
<feature type="modified residue" description="4-aspartylphosphate" evidence="2">
    <location>
        <position position="54"/>
    </location>
</feature>
<dbReference type="InterPro" id="IPR011006">
    <property type="entry name" value="CheY-like_superfamily"/>
</dbReference>
<dbReference type="AlphaFoldDB" id="A0A1W6KB86"/>
<dbReference type="PANTHER" id="PTHR44591">
    <property type="entry name" value="STRESS RESPONSE REGULATOR PROTEIN 1"/>
    <property type="match status" value="1"/>
</dbReference>
<evidence type="ECO:0000256" key="2">
    <source>
        <dbReference type="PROSITE-ProRule" id="PRU00169"/>
    </source>
</evidence>
<proteinExistence type="predicted"/>
<accession>A0A1W6KB86</accession>
<dbReference type="InterPro" id="IPR050595">
    <property type="entry name" value="Bact_response_regulator"/>
</dbReference>
<gene>
    <name evidence="5" type="primary">cheY</name>
    <name evidence="5" type="ORF">MARSALSMR5_02650</name>
</gene>
<keyword evidence="3" id="KW-0175">Coiled coil</keyword>
<keyword evidence="1 2" id="KW-0597">Phosphoprotein</keyword>
<feature type="coiled-coil region" evidence="3">
    <location>
        <begin position="153"/>
        <end position="180"/>
    </location>
</feature>
<reference evidence="5 6" key="1">
    <citation type="submission" date="2017-04" db="EMBL/GenBank/DDBJ databases">
        <title>Genome Sequence of Marinobacter salarius strain SMR5 Isolated from a culture of the Diatom Skeletonema marinoi.</title>
        <authorList>
            <person name="Topel M."/>
            <person name="Pinder M.I.M."/>
            <person name="Johansson O.N."/>
            <person name="Kourtchenko O."/>
            <person name="Godhe A."/>
            <person name="Clarke A.K."/>
        </authorList>
    </citation>
    <scope>NUCLEOTIDE SEQUENCE [LARGE SCALE GENOMIC DNA]</scope>
    <source>
        <strain evidence="5 6">SMR5</strain>
    </source>
</reference>
<dbReference type="Pfam" id="PF00072">
    <property type="entry name" value="Response_reg"/>
    <property type="match status" value="1"/>
</dbReference>
<dbReference type="SUPFAM" id="SSF52172">
    <property type="entry name" value="CheY-like"/>
    <property type="match status" value="1"/>
</dbReference>
<organism evidence="5 6">
    <name type="scientific">Marinobacter salarius</name>
    <dbReference type="NCBI Taxonomy" id="1420917"/>
    <lineage>
        <taxon>Bacteria</taxon>
        <taxon>Pseudomonadati</taxon>
        <taxon>Pseudomonadota</taxon>
        <taxon>Gammaproteobacteria</taxon>
        <taxon>Pseudomonadales</taxon>
        <taxon>Marinobacteraceae</taxon>
        <taxon>Marinobacter</taxon>
    </lineage>
</organism>
<dbReference type="PROSITE" id="PS50110">
    <property type="entry name" value="RESPONSE_REGULATORY"/>
    <property type="match status" value="1"/>
</dbReference>
<dbReference type="SMART" id="SM00448">
    <property type="entry name" value="REC"/>
    <property type="match status" value="1"/>
</dbReference>